<dbReference type="InterPro" id="IPR004518">
    <property type="entry name" value="MazG-like_dom"/>
</dbReference>
<dbReference type="InterPro" id="IPR048015">
    <property type="entry name" value="NTP-PPase_MazG-like_N"/>
</dbReference>
<keyword evidence="5" id="KW-1185">Reference proteome</keyword>
<dbReference type="EC" id="3.6.1.8" evidence="4"/>
<dbReference type="InterPro" id="IPR014777">
    <property type="entry name" value="4pyrrole_Mease_sub1"/>
</dbReference>
<dbReference type="Gene3D" id="3.40.1010.10">
    <property type="entry name" value="Cobalt-precorrin-4 Transmethylase, Domain 1"/>
    <property type="match status" value="1"/>
</dbReference>
<evidence type="ECO:0000259" key="2">
    <source>
        <dbReference type="Pfam" id="PF00590"/>
    </source>
</evidence>
<dbReference type="GO" id="GO:0046061">
    <property type="term" value="P:dATP catabolic process"/>
    <property type="evidence" value="ECO:0007669"/>
    <property type="project" value="TreeGrafter"/>
</dbReference>
<dbReference type="Gene3D" id="1.10.287.1080">
    <property type="entry name" value="MazG-like"/>
    <property type="match status" value="2"/>
</dbReference>
<dbReference type="RefSeq" id="WP_075725751.1">
    <property type="nucleotide sequence ID" value="NZ_LTDM01000012.1"/>
</dbReference>
<evidence type="ECO:0000313" key="5">
    <source>
        <dbReference type="Proteomes" id="UP000186112"/>
    </source>
</evidence>
<dbReference type="SUPFAM" id="SSF101386">
    <property type="entry name" value="all-alpha NTP pyrophosphatases"/>
    <property type="match status" value="2"/>
</dbReference>
<gene>
    <name evidence="4" type="primary">mazG</name>
    <name evidence="4" type="ORF">TICRE_09790</name>
</gene>
<feature type="domain" description="NTP pyrophosphohydrolase MazG-like" evidence="3">
    <location>
        <begin position="390"/>
        <end position="451"/>
    </location>
</feature>
<dbReference type="OrthoDB" id="9808939at2"/>
<dbReference type="NCBIfam" id="NF007113">
    <property type="entry name" value="PRK09562.1"/>
    <property type="match status" value="1"/>
</dbReference>
<name>A0A1U7M6X6_TISCR</name>
<reference evidence="4 5" key="1">
    <citation type="submission" date="2016-02" db="EMBL/GenBank/DDBJ databases">
        <title>Genome sequence of Tissierella creatinophila DSM 6911.</title>
        <authorList>
            <person name="Poehlein A."/>
            <person name="Daniel R."/>
        </authorList>
    </citation>
    <scope>NUCLEOTIDE SEQUENCE [LARGE SCALE GENOMIC DNA]</scope>
    <source>
        <strain evidence="4 5">DSM 6911</strain>
    </source>
</reference>
<dbReference type="SUPFAM" id="SSF53790">
    <property type="entry name" value="Tetrapyrrole methylase"/>
    <property type="match status" value="1"/>
</dbReference>
<evidence type="ECO:0000259" key="3">
    <source>
        <dbReference type="Pfam" id="PF03819"/>
    </source>
</evidence>
<dbReference type="PANTHER" id="PTHR30522">
    <property type="entry name" value="NUCLEOSIDE TRIPHOSPHATE PYROPHOSPHOHYDROLASE"/>
    <property type="match status" value="1"/>
</dbReference>
<dbReference type="CDD" id="cd11723">
    <property type="entry name" value="YabN_N_like"/>
    <property type="match status" value="1"/>
</dbReference>
<dbReference type="Pfam" id="PF03819">
    <property type="entry name" value="MazG"/>
    <property type="match status" value="2"/>
</dbReference>
<dbReference type="FunFam" id="1.10.287.1080:FF:000001">
    <property type="entry name" value="Nucleoside triphosphate pyrophosphohydrolase"/>
    <property type="match status" value="1"/>
</dbReference>
<evidence type="ECO:0000313" key="4">
    <source>
        <dbReference type="EMBL" id="OLS03010.1"/>
    </source>
</evidence>
<protein>
    <submittedName>
        <fullName evidence="4">Nucleoside triphosphate pyrophosphohydrolase</fullName>
        <ecNumber evidence="4">3.6.1.8</ecNumber>
    </submittedName>
</protein>
<dbReference type="InterPro" id="IPR011551">
    <property type="entry name" value="NTP_PyrPHydrolase_MazG"/>
</dbReference>
<dbReference type="GO" id="GO:0046047">
    <property type="term" value="P:TTP catabolic process"/>
    <property type="evidence" value="ECO:0007669"/>
    <property type="project" value="TreeGrafter"/>
</dbReference>
<dbReference type="GO" id="GO:0046052">
    <property type="term" value="P:UTP catabolic process"/>
    <property type="evidence" value="ECO:0007669"/>
    <property type="project" value="TreeGrafter"/>
</dbReference>
<dbReference type="GO" id="GO:0006203">
    <property type="term" value="P:dGTP catabolic process"/>
    <property type="evidence" value="ECO:0007669"/>
    <property type="project" value="TreeGrafter"/>
</dbReference>
<comment type="caution">
    <text evidence="4">The sequence shown here is derived from an EMBL/GenBank/DDBJ whole genome shotgun (WGS) entry which is preliminary data.</text>
</comment>
<feature type="domain" description="Tetrapyrrole methylase" evidence="2">
    <location>
        <begin position="3"/>
        <end position="202"/>
    </location>
</feature>
<evidence type="ECO:0000256" key="1">
    <source>
        <dbReference type="SAM" id="Coils"/>
    </source>
</evidence>
<dbReference type="GO" id="GO:0046081">
    <property type="term" value="P:dUTP catabolic process"/>
    <property type="evidence" value="ECO:0007669"/>
    <property type="project" value="TreeGrafter"/>
</dbReference>
<dbReference type="GO" id="GO:0008168">
    <property type="term" value="F:methyltransferase activity"/>
    <property type="evidence" value="ECO:0007669"/>
    <property type="project" value="InterPro"/>
</dbReference>
<proteinExistence type="predicted"/>
<dbReference type="AlphaFoldDB" id="A0A1U7M6X6"/>
<dbReference type="GO" id="GO:0006950">
    <property type="term" value="P:response to stress"/>
    <property type="evidence" value="ECO:0007669"/>
    <property type="project" value="UniProtKB-ARBA"/>
</dbReference>
<dbReference type="CDD" id="cd11528">
    <property type="entry name" value="NTP-PPase_MazG_Nterm"/>
    <property type="match status" value="1"/>
</dbReference>
<keyword evidence="4" id="KW-0378">Hydrolase</keyword>
<dbReference type="Proteomes" id="UP000186112">
    <property type="component" value="Unassembled WGS sequence"/>
</dbReference>
<dbReference type="PANTHER" id="PTHR30522:SF0">
    <property type="entry name" value="NUCLEOSIDE TRIPHOSPHATE PYROPHOSPHOHYDROLASE"/>
    <property type="match status" value="1"/>
</dbReference>
<dbReference type="EMBL" id="LTDM01000012">
    <property type="protein sequence ID" value="OLS03010.1"/>
    <property type="molecule type" value="Genomic_DNA"/>
</dbReference>
<keyword evidence="1" id="KW-0175">Coiled coil</keyword>
<feature type="coiled-coil region" evidence="1">
    <location>
        <begin position="390"/>
        <end position="417"/>
    </location>
</feature>
<dbReference type="InterPro" id="IPR000878">
    <property type="entry name" value="4pyrrol_Mease"/>
</dbReference>
<dbReference type="PIRSF" id="PIRSF002845">
    <property type="entry name" value="Ttrprl_mtas_MazG"/>
    <property type="match status" value="1"/>
</dbReference>
<dbReference type="CDD" id="cd11529">
    <property type="entry name" value="NTP-PPase_MazG_Cterm"/>
    <property type="match status" value="1"/>
</dbReference>
<organism evidence="4 5">
    <name type="scientific">Tissierella creatinophila DSM 6911</name>
    <dbReference type="NCBI Taxonomy" id="1123403"/>
    <lineage>
        <taxon>Bacteria</taxon>
        <taxon>Bacillati</taxon>
        <taxon>Bacillota</taxon>
        <taxon>Tissierellia</taxon>
        <taxon>Tissierellales</taxon>
        <taxon>Tissierellaceae</taxon>
        <taxon>Tissierella</taxon>
    </lineage>
</organism>
<dbReference type="NCBIfam" id="TIGR00444">
    <property type="entry name" value="mazG"/>
    <property type="match status" value="1"/>
</dbReference>
<dbReference type="InterPro" id="IPR024180">
    <property type="entry name" value="Tetrapyrrole_Mease/MazG_pred"/>
</dbReference>
<dbReference type="InterPro" id="IPR048011">
    <property type="entry name" value="NTP-PPase_MazG-like_C"/>
</dbReference>
<feature type="domain" description="NTP pyrophosphohydrolase MazG-like" evidence="3">
    <location>
        <begin position="252"/>
        <end position="325"/>
    </location>
</feature>
<dbReference type="Pfam" id="PF00590">
    <property type="entry name" value="TP_methylase"/>
    <property type="match status" value="1"/>
</dbReference>
<accession>A0A1U7M6X6</accession>
<dbReference type="GO" id="GO:0047693">
    <property type="term" value="F:ATP diphosphatase activity"/>
    <property type="evidence" value="ECO:0007669"/>
    <property type="project" value="UniProtKB-EC"/>
</dbReference>
<dbReference type="GO" id="GO:0046076">
    <property type="term" value="P:dTTP catabolic process"/>
    <property type="evidence" value="ECO:0007669"/>
    <property type="project" value="TreeGrafter"/>
</dbReference>
<dbReference type="InterPro" id="IPR035996">
    <property type="entry name" value="4pyrrol_Methylase_sf"/>
</dbReference>
<sequence length="485" mass="56312">MAKIYVIGLGPGSIEDLTLGAINRIHNENKNFLRTENHPTIKYFKDNDILYKSFDYLYETKEEFQDVYETIVDSLVEEALKGENINYFVPGNPLVAERTVEILLEREEDIEIITGMSFIDPLIMSVKRDPINGLKIVDGTVFDFSMIDINTDMIITQVYNKRIISEIKLILSEIYGDEYNIFIVDSAGIKGQEKVNNTPIYSLDRFEDIGYLTSIYIPRIEKEKKNIFDFNDITNIMKRLRGEDGCQWDIKQTHSSLRKCIIEEAYEVVDAIDKGDIDSLMEELGDVLLQVIFHAEIAFDEGEFNIIDITTSLANKLIYRHPHIFLNEKVVNSEEVVYNWDRLKDLQRGFKTIGEKLDNISSLPSLMKGLKIQQVAAKVGFDWTDIKGALEKIEEEYNEVLEVIDSLEENWERQEEEIGDLFFSIVNLARFLKIDPEVAMNKSNNKFINRFKFMEKECLEQNVKLEDLTLEEMESLWSLAKKNKF</sequence>
<dbReference type="InterPro" id="IPR035013">
    <property type="entry name" value="YabN_N"/>
</dbReference>